<organism evidence="2 3">
    <name type="scientific">Hyphopichia burtonii NRRL Y-1933</name>
    <dbReference type="NCBI Taxonomy" id="984485"/>
    <lineage>
        <taxon>Eukaryota</taxon>
        <taxon>Fungi</taxon>
        <taxon>Dikarya</taxon>
        <taxon>Ascomycota</taxon>
        <taxon>Saccharomycotina</taxon>
        <taxon>Pichiomycetes</taxon>
        <taxon>Debaryomycetaceae</taxon>
        <taxon>Hyphopichia</taxon>
    </lineage>
</organism>
<accession>A0A1E4RS26</accession>
<sequence>MSSTPVLSYKKPSTVNKSNSESNSSSHSPTPVASKPGTPRLSSSSNTSTGVNTGRKILSRRKALQEFYHIQGLQKSEKLEDDNTKQNKEAKQDNDNKQKIDFTNPDTLRQFVKESSIEEILKVRNSITNDLNSHDSAKKSIIYDNYYELIKLNQVLGDLSKSKVPSEPVQSNEDINKGFKNLSLQVNEKANKPSAYQISETYLDDVFNDLSSFIKQQSDQFDHPFEKVIENLQQDMDDSVSNSSITGIIEKEPVPKYLKNINKEELIKELTALMGNARLVQDDSVKKTYKESIQKVLKTLDNEKDELLILQLNDLKKKFL</sequence>
<protein>
    <submittedName>
        <fullName evidence="2">Uncharacterized protein</fullName>
    </submittedName>
</protein>
<evidence type="ECO:0000313" key="2">
    <source>
        <dbReference type="EMBL" id="ODV69991.1"/>
    </source>
</evidence>
<reference evidence="3" key="1">
    <citation type="submission" date="2016-05" db="EMBL/GenBank/DDBJ databases">
        <title>Comparative genomics of biotechnologically important yeasts.</title>
        <authorList>
            <consortium name="DOE Joint Genome Institute"/>
            <person name="Riley R."/>
            <person name="Haridas S."/>
            <person name="Wolfe K.H."/>
            <person name="Lopes M.R."/>
            <person name="Hittinger C.T."/>
            <person name="Goker M."/>
            <person name="Salamov A."/>
            <person name="Wisecaver J."/>
            <person name="Long T.M."/>
            <person name="Aerts A.L."/>
            <person name="Barry K."/>
            <person name="Choi C."/>
            <person name="Clum A."/>
            <person name="Coughlan A.Y."/>
            <person name="Deshpande S."/>
            <person name="Douglass A.P."/>
            <person name="Hanson S.J."/>
            <person name="Klenk H.-P."/>
            <person name="Labutti K."/>
            <person name="Lapidus A."/>
            <person name="Lindquist E."/>
            <person name="Lipzen A."/>
            <person name="Meier-Kolthoff J.P."/>
            <person name="Ohm R.A."/>
            <person name="Otillar R.P."/>
            <person name="Pangilinan J."/>
            <person name="Peng Y."/>
            <person name="Rokas A."/>
            <person name="Rosa C.A."/>
            <person name="Scheuner C."/>
            <person name="Sibirny A.A."/>
            <person name="Slot J.C."/>
            <person name="Stielow J.B."/>
            <person name="Sun H."/>
            <person name="Kurtzman C.P."/>
            <person name="Blackwell M."/>
            <person name="Grigoriev I.V."/>
            <person name="Jeffries T.W."/>
        </authorList>
    </citation>
    <scope>NUCLEOTIDE SEQUENCE [LARGE SCALE GENOMIC DNA]</scope>
    <source>
        <strain evidence="3">NRRL Y-1933</strain>
    </source>
</reference>
<feature type="compositionally biased region" description="Basic and acidic residues" evidence="1">
    <location>
        <begin position="75"/>
        <end position="100"/>
    </location>
</feature>
<keyword evidence="3" id="KW-1185">Reference proteome</keyword>
<dbReference type="Pfam" id="PF08700">
    <property type="entry name" value="VPS51_Exo84_N"/>
    <property type="match status" value="1"/>
</dbReference>
<evidence type="ECO:0000313" key="3">
    <source>
        <dbReference type="Proteomes" id="UP000095085"/>
    </source>
</evidence>
<feature type="compositionally biased region" description="Low complexity" evidence="1">
    <location>
        <begin position="42"/>
        <end position="54"/>
    </location>
</feature>
<gene>
    <name evidence="2" type="ORF">HYPBUDRAFT_102084</name>
</gene>
<feature type="region of interest" description="Disordered" evidence="1">
    <location>
        <begin position="1"/>
        <end position="55"/>
    </location>
</feature>
<dbReference type="OrthoDB" id="203678at2759"/>
<dbReference type="AlphaFoldDB" id="A0A1E4RS26"/>
<proteinExistence type="predicted"/>
<feature type="region of interest" description="Disordered" evidence="1">
    <location>
        <begin position="75"/>
        <end position="102"/>
    </location>
</feature>
<dbReference type="RefSeq" id="XP_020079058.1">
    <property type="nucleotide sequence ID" value="XM_020218174.1"/>
</dbReference>
<dbReference type="GeneID" id="30992724"/>
<evidence type="ECO:0000256" key="1">
    <source>
        <dbReference type="SAM" id="MobiDB-lite"/>
    </source>
</evidence>
<dbReference type="STRING" id="984485.A0A1E4RS26"/>
<name>A0A1E4RS26_9ASCO</name>
<dbReference type="Proteomes" id="UP000095085">
    <property type="component" value="Unassembled WGS sequence"/>
</dbReference>
<dbReference type="EMBL" id="KV454538">
    <property type="protein sequence ID" value="ODV69991.1"/>
    <property type="molecule type" value="Genomic_DNA"/>
</dbReference>
<feature type="compositionally biased region" description="Low complexity" evidence="1">
    <location>
        <begin position="13"/>
        <end position="35"/>
    </location>
</feature>